<dbReference type="GO" id="GO:0005886">
    <property type="term" value="C:plasma membrane"/>
    <property type="evidence" value="ECO:0007669"/>
    <property type="project" value="UniProtKB-SubCell"/>
</dbReference>
<dbReference type="EMBL" id="SUPK01000008">
    <property type="protein sequence ID" value="TJY40730.1"/>
    <property type="molecule type" value="Genomic_DNA"/>
</dbReference>
<sequence>MIWILVAMFALSSFLLFCAVLQLLFLSDRRLKNRMNRLLELNDKKKLGRKKFNLLVRMSLYKQTVRERVLTKKKSARIETMLAMSGVPLKPEEYVMFQWICTAFCGGFCYLLFSQIFLVPVGAVVGFMLPRLWIGKKRKERVKAFNEGLLDMLTTVIGSLRAGFSFAQALKTVVDESDGPIRDEAETVLKEMQYGTTMEDALNDWKERMPSEDLDLMIQAILIQRQIGGNLATILETIVQTIRDRGRIQRQITTLTSQGRLSGIVIGLLPIALGFVLFLIDPHYIGSLFQHPIGIGMVVAGFISGMIGFVLIRKITTIEV</sequence>
<feature type="transmembrane region" description="Helical" evidence="6">
    <location>
        <begin position="119"/>
        <end position="134"/>
    </location>
</feature>
<feature type="transmembrane region" description="Helical" evidence="6">
    <location>
        <begin position="261"/>
        <end position="280"/>
    </location>
</feature>
<reference evidence="8 9" key="1">
    <citation type="submission" date="2019-04" db="EMBL/GenBank/DDBJ databases">
        <title>Cohnella sp. nov., isolated from soil.</title>
        <authorList>
            <person name="Kim W."/>
        </authorList>
    </citation>
    <scope>NUCLEOTIDE SEQUENCE [LARGE SCALE GENOMIC DNA]</scope>
    <source>
        <strain evidence="8 9">CAU 1483</strain>
    </source>
</reference>
<dbReference type="PANTHER" id="PTHR35007:SF1">
    <property type="entry name" value="PILUS ASSEMBLY PROTEIN"/>
    <property type="match status" value="1"/>
</dbReference>
<feature type="transmembrane region" description="Helical" evidence="6">
    <location>
        <begin position="292"/>
        <end position="312"/>
    </location>
</feature>
<dbReference type="Proteomes" id="UP000309673">
    <property type="component" value="Unassembled WGS sequence"/>
</dbReference>
<feature type="domain" description="Type II secretion system protein GspF" evidence="7">
    <location>
        <begin position="153"/>
        <end position="277"/>
    </location>
</feature>
<feature type="transmembrane region" description="Helical" evidence="6">
    <location>
        <begin position="6"/>
        <end position="27"/>
    </location>
</feature>
<comment type="caution">
    <text evidence="8">The sequence shown here is derived from an EMBL/GenBank/DDBJ whole genome shotgun (WGS) entry which is preliminary data.</text>
</comment>
<dbReference type="InterPro" id="IPR042094">
    <property type="entry name" value="T2SS_GspF_sf"/>
</dbReference>
<evidence type="ECO:0000256" key="5">
    <source>
        <dbReference type="ARBA" id="ARBA00023136"/>
    </source>
</evidence>
<dbReference type="OrthoDB" id="9803381at2"/>
<dbReference type="AlphaFoldDB" id="A0A4U0F886"/>
<dbReference type="RefSeq" id="WP_136778920.1">
    <property type="nucleotide sequence ID" value="NZ_SUPK01000008.1"/>
</dbReference>
<comment type="subcellular location">
    <subcellularLocation>
        <location evidence="1">Cell membrane</location>
        <topology evidence="1">Multi-pass membrane protein</topology>
    </subcellularLocation>
</comment>
<evidence type="ECO:0000256" key="1">
    <source>
        <dbReference type="ARBA" id="ARBA00004651"/>
    </source>
</evidence>
<evidence type="ECO:0000256" key="6">
    <source>
        <dbReference type="SAM" id="Phobius"/>
    </source>
</evidence>
<organism evidence="8 9">
    <name type="scientific">Cohnella pontilimi</name>
    <dbReference type="NCBI Taxonomy" id="2564100"/>
    <lineage>
        <taxon>Bacteria</taxon>
        <taxon>Bacillati</taxon>
        <taxon>Bacillota</taxon>
        <taxon>Bacilli</taxon>
        <taxon>Bacillales</taxon>
        <taxon>Paenibacillaceae</taxon>
        <taxon>Cohnella</taxon>
    </lineage>
</organism>
<keyword evidence="2" id="KW-1003">Cell membrane</keyword>
<gene>
    <name evidence="8" type="ORF">E5161_16415</name>
</gene>
<keyword evidence="3 6" id="KW-0812">Transmembrane</keyword>
<accession>A0A4U0F886</accession>
<name>A0A4U0F886_9BACL</name>
<evidence type="ECO:0000313" key="9">
    <source>
        <dbReference type="Proteomes" id="UP000309673"/>
    </source>
</evidence>
<evidence type="ECO:0000256" key="3">
    <source>
        <dbReference type="ARBA" id="ARBA00022692"/>
    </source>
</evidence>
<dbReference type="Gene3D" id="1.20.81.30">
    <property type="entry name" value="Type II secretion system (T2SS), domain F"/>
    <property type="match status" value="1"/>
</dbReference>
<keyword evidence="5 6" id="KW-0472">Membrane</keyword>
<feature type="transmembrane region" description="Helical" evidence="6">
    <location>
        <begin position="94"/>
        <end position="113"/>
    </location>
</feature>
<keyword evidence="9" id="KW-1185">Reference proteome</keyword>
<evidence type="ECO:0000256" key="2">
    <source>
        <dbReference type="ARBA" id="ARBA00022475"/>
    </source>
</evidence>
<evidence type="ECO:0000259" key="7">
    <source>
        <dbReference type="Pfam" id="PF00482"/>
    </source>
</evidence>
<dbReference type="Pfam" id="PF00482">
    <property type="entry name" value="T2SSF"/>
    <property type="match status" value="1"/>
</dbReference>
<proteinExistence type="predicted"/>
<keyword evidence="4 6" id="KW-1133">Transmembrane helix</keyword>
<protein>
    <submittedName>
        <fullName evidence="8">Type II secretion system protein</fullName>
    </submittedName>
</protein>
<evidence type="ECO:0000256" key="4">
    <source>
        <dbReference type="ARBA" id="ARBA00022989"/>
    </source>
</evidence>
<evidence type="ECO:0000313" key="8">
    <source>
        <dbReference type="EMBL" id="TJY40730.1"/>
    </source>
</evidence>
<dbReference type="PANTHER" id="PTHR35007">
    <property type="entry name" value="INTEGRAL MEMBRANE PROTEIN-RELATED"/>
    <property type="match status" value="1"/>
</dbReference>
<dbReference type="InterPro" id="IPR018076">
    <property type="entry name" value="T2SS_GspF_dom"/>
</dbReference>